<protein>
    <submittedName>
        <fullName evidence="2">Uncharacterized protein</fullName>
    </submittedName>
</protein>
<feature type="compositionally biased region" description="Basic and acidic residues" evidence="1">
    <location>
        <begin position="183"/>
        <end position="194"/>
    </location>
</feature>
<feature type="region of interest" description="Disordered" evidence="1">
    <location>
        <begin position="526"/>
        <end position="569"/>
    </location>
</feature>
<dbReference type="Proteomes" id="UP001357485">
    <property type="component" value="Unassembled WGS sequence"/>
</dbReference>
<feature type="compositionally biased region" description="Low complexity" evidence="1">
    <location>
        <begin position="541"/>
        <end position="553"/>
    </location>
</feature>
<comment type="caution">
    <text evidence="2">The sequence shown here is derived from an EMBL/GenBank/DDBJ whole genome shotgun (WGS) entry which is preliminary data.</text>
</comment>
<gene>
    <name evidence="2" type="ORF">LTR16_003780</name>
</gene>
<dbReference type="EMBL" id="JAVRRA010016845">
    <property type="protein sequence ID" value="KAK5201113.1"/>
    <property type="molecule type" value="Genomic_DNA"/>
</dbReference>
<feature type="compositionally biased region" description="Basic residues" evidence="1">
    <location>
        <begin position="195"/>
        <end position="215"/>
    </location>
</feature>
<feature type="region of interest" description="Disordered" evidence="1">
    <location>
        <begin position="146"/>
        <end position="265"/>
    </location>
</feature>
<reference evidence="2 3" key="1">
    <citation type="submission" date="2023-08" db="EMBL/GenBank/DDBJ databases">
        <title>Black Yeasts Isolated from many extreme environments.</title>
        <authorList>
            <person name="Coleine C."/>
            <person name="Stajich J.E."/>
            <person name="Selbmann L."/>
        </authorList>
    </citation>
    <scope>NUCLEOTIDE SEQUENCE [LARGE SCALE GENOMIC DNA]</scope>
    <source>
        <strain evidence="2 3">CCFEE 536</strain>
    </source>
</reference>
<evidence type="ECO:0000313" key="3">
    <source>
        <dbReference type="Proteomes" id="UP001357485"/>
    </source>
</evidence>
<proteinExistence type="predicted"/>
<evidence type="ECO:0000313" key="2">
    <source>
        <dbReference type="EMBL" id="KAK5201113.1"/>
    </source>
</evidence>
<accession>A0ABR0LNR0</accession>
<keyword evidence="3" id="KW-1185">Reference proteome</keyword>
<evidence type="ECO:0000256" key="1">
    <source>
        <dbReference type="SAM" id="MobiDB-lite"/>
    </source>
</evidence>
<organism evidence="2 3">
    <name type="scientific">Cryomyces antarcticus</name>
    <dbReference type="NCBI Taxonomy" id="329879"/>
    <lineage>
        <taxon>Eukaryota</taxon>
        <taxon>Fungi</taxon>
        <taxon>Dikarya</taxon>
        <taxon>Ascomycota</taxon>
        <taxon>Pezizomycotina</taxon>
        <taxon>Dothideomycetes</taxon>
        <taxon>Dothideomycetes incertae sedis</taxon>
        <taxon>Cryomyces</taxon>
    </lineage>
</organism>
<name>A0ABR0LNR0_9PEZI</name>
<feature type="compositionally biased region" description="Polar residues" evidence="1">
    <location>
        <begin position="244"/>
        <end position="265"/>
    </location>
</feature>
<sequence length="569" mass="63432">MMQTNNCELCITPFGVLFCEHYETFRNNDPHECGSTECRHRIKLDKCRTFLPALEAQLATRDQILAQIKSYGAQMAAETAPYKIPLNRHPNYMATWERFQAAQTEKVKLETMRQRVKAELAKLTGGVVPEPALVLVKDTKTLPTTHTSVTAEPAPASFVVPRGQHPTRRSRPVVARPQSKQESTPERTQSEHERGRKRTASPRRSGRLSGKRTRYTKYFDDEDEGMGAERPDSPSPTMHRRKPSTTSGSNFSSPEKNSQTSSTLSKLARAPALMMKSTNVSVQRSFPQRLDSLRRPFGVGESKGPTSTMYASNYHDTPAPQKYDQLLHLPFLTPTYGGKRLPNFYQAPTFEVPPVPPNMEWDAHVQGPPTREFFPLHPPPSYDQDAELHEAHRNETVDQDRLPDNAQDSRQLPLIPHANEASGMPCLSSAFTANVPAVGSNTPTARLQPVYAPLQHQYPASTVAHHTTLFNGLQTASNIIQHPTHAGPVLQFTWQPVHNLPAPRLPDVVLQQPAPTATMQIASFLDSQPQPQPQPDSLLVRNTNTTQDRQTTQAPQMLPYSAPLQPGFG</sequence>